<dbReference type="EMBL" id="MEIA01000014">
    <property type="protein sequence ID" value="OJF15638.1"/>
    <property type="molecule type" value="Genomic_DNA"/>
</dbReference>
<dbReference type="AlphaFoldDB" id="A0A1K0GT62"/>
<keyword evidence="2" id="KW-1185">Reference proteome</keyword>
<proteinExistence type="predicted"/>
<name>A0A1K0GT62_9ACTN</name>
<dbReference type="Proteomes" id="UP000182486">
    <property type="component" value="Unassembled WGS sequence"/>
</dbReference>
<protein>
    <submittedName>
        <fullName evidence="1">Uncharacterized protein</fullName>
    </submittedName>
</protein>
<comment type="caution">
    <text evidence="1">The sequence shown here is derived from an EMBL/GenBank/DDBJ whole genome shotgun (WGS) entry which is preliminary data.</text>
</comment>
<reference evidence="1 2" key="1">
    <citation type="submission" date="2016-09" db="EMBL/GenBank/DDBJ databases">
        <title>Couchioplanes caeruleus draft genome sequence.</title>
        <authorList>
            <person name="Sheehan J."/>
            <person name="Caffrey P."/>
        </authorList>
    </citation>
    <scope>NUCLEOTIDE SEQUENCE [LARGE SCALE GENOMIC DNA]</scope>
    <source>
        <strain evidence="1 2">DSM 43634</strain>
    </source>
</reference>
<gene>
    <name evidence="1" type="ORF">BG844_03260</name>
</gene>
<accession>A0A1K0GT62</accession>
<evidence type="ECO:0000313" key="1">
    <source>
        <dbReference type="EMBL" id="OJF15638.1"/>
    </source>
</evidence>
<evidence type="ECO:0000313" key="2">
    <source>
        <dbReference type="Proteomes" id="UP000182486"/>
    </source>
</evidence>
<sequence>MQSPYLLDRHDPVQGDGIDVSLDVETSVITLAVHGTWGHRLQNAAHAAIHKSLTGHPAALILDL</sequence>
<organism evidence="1 2">
    <name type="scientific">Couchioplanes caeruleus subsp. caeruleus</name>
    <dbReference type="NCBI Taxonomy" id="56427"/>
    <lineage>
        <taxon>Bacteria</taxon>
        <taxon>Bacillati</taxon>
        <taxon>Actinomycetota</taxon>
        <taxon>Actinomycetes</taxon>
        <taxon>Micromonosporales</taxon>
        <taxon>Micromonosporaceae</taxon>
        <taxon>Couchioplanes</taxon>
    </lineage>
</organism>